<dbReference type="OrthoDB" id="422086at2759"/>
<feature type="transmembrane region" description="Helical" evidence="10">
    <location>
        <begin position="30"/>
        <end position="51"/>
    </location>
</feature>
<dbReference type="EMBL" id="BRYA01000096">
    <property type="protein sequence ID" value="GMI39044.1"/>
    <property type="molecule type" value="Genomic_DNA"/>
</dbReference>
<evidence type="ECO:0000256" key="6">
    <source>
        <dbReference type="ARBA" id="ARBA00022691"/>
    </source>
</evidence>
<keyword evidence="8 10" id="KW-1133">Transmembrane helix</keyword>
<organism evidence="11 12">
    <name type="scientific">Triparma columacea</name>
    <dbReference type="NCBI Taxonomy" id="722753"/>
    <lineage>
        <taxon>Eukaryota</taxon>
        <taxon>Sar</taxon>
        <taxon>Stramenopiles</taxon>
        <taxon>Ochrophyta</taxon>
        <taxon>Bolidophyceae</taxon>
        <taxon>Parmales</taxon>
        <taxon>Triparmaceae</taxon>
        <taxon>Triparma</taxon>
    </lineage>
</organism>
<evidence type="ECO:0000256" key="8">
    <source>
        <dbReference type="ARBA" id="ARBA00022989"/>
    </source>
</evidence>
<comment type="caution">
    <text evidence="10">Lacks conserved residue(s) required for the propagation of feature annotation.</text>
</comment>
<gene>
    <name evidence="11" type="ORF">TrCOL_g10893</name>
</gene>
<keyword evidence="6 10" id="KW-0949">S-adenosyl-L-methionine</keyword>
<proteinExistence type="inferred from homology"/>
<keyword evidence="4 10" id="KW-0489">Methyltransferase</keyword>
<evidence type="ECO:0000256" key="10">
    <source>
        <dbReference type="RuleBase" id="RU362022"/>
    </source>
</evidence>
<evidence type="ECO:0000256" key="2">
    <source>
        <dbReference type="ARBA" id="ARBA00009140"/>
    </source>
</evidence>
<dbReference type="Proteomes" id="UP001165065">
    <property type="component" value="Unassembled WGS sequence"/>
</dbReference>
<evidence type="ECO:0000256" key="9">
    <source>
        <dbReference type="ARBA" id="ARBA00023136"/>
    </source>
</evidence>
<dbReference type="PANTHER" id="PTHR12714:SF9">
    <property type="entry name" value="PROTEIN-S-ISOPRENYLCYSTEINE O-METHYLTRANSFERASE"/>
    <property type="match status" value="1"/>
</dbReference>
<dbReference type="EC" id="2.1.1.100" evidence="3 10"/>
<evidence type="ECO:0000256" key="5">
    <source>
        <dbReference type="ARBA" id="ARBA00022679"/>
    </source>
</evidence>
<evidence type="ECO:0000256" key="7">
    <source>
        <dbReference type="ARBA" id="ARBA00022692"/>
    </source>
</evidence>
<keyword evidence="7 10" id="KW-0812">Transmembrane</keyword>
<dbReference type="InterPro" id="IPR025770">
    <property type="entry name" value="PPMT_MeTrfase"/>
</dbReference>
<dbReference type="GO" id="GO:0005789">
    <property type="term" value="C:endoplasmic reticulum membrane"/>
    <property type="evidence" value="ECO:0007669"/>
    <property type="project" value="UniProtKB-SubCell"/>
</dbReference>
<name>A0A9W7L902_9STRA</name>
<dbReference type="GO" id="GO:0032259">
    <property type="term" value="P:methylation"/>
    <property type="evidence" value="ECO:0007669"/>
    <property type="project" value="UniProtKB-KW"/>
</dbReference>
<evidence type="ECO:0000313" key="12">
    <source>
        <dbReference type="Proteomes" id="UP001165065"/>
    </source>
</evidence>
<comment type="caution">
    <text evidence="11">The sequence shown here is derived from an EMBL/GenBank/DDBJ whole genome shotgun (WGS) entry which is preliminary data.</text>
</comment>
<dbReference type="PROSITE" id="PS51564">
    <property type="entry name" value="SAM_ICMT"/>
    <property type="match status" value="1"/>
</dbReference>
<evidence type="ECO:0000256" key="3">
    <source>
        <dbReference type="ARBA" id="ARBA00012151"/>
    </source>
</evidence>
<accession>A0A9W7L902</accession>
<comment type="catalytic activity">
    <reaction evidence="10">
        <text>[protein]-C-terminal S-[(2E,6E)-farnesyl]-L-cysteine + S-adenosyl-L-methionine = [protein]-C-terminal S-[(2E,6E)-farnesyl]-L-cysteine methyl ester + S-adenosyl-L-homocysteine</text>
        <dbReference type="Rhea" id="RHEA:21672"/>
        <dbReference type="Rhea" id="RHEA-COMP:12125"/>
        <dbReference type="Rhea" id="RHEA-COMP:12126"/>
        <dbReference type="ChEBI" id="CHEBI:57856"/>
        <dbReference type="ChEBI" id="CHEBI:59789"/>
        <dbReference type="ChEBI" id="CHEBI:90510"/>
        <dbReference type="ChEBI" id="CHEBI:90511"/>
        <dbReference type="EC" id="2.1.1.100"/>
    </reaction>
</comment>
<protein>
    <recommendedName>
        <fullName evidence="3 10">Protein-S-isoprenylcysteine O-methyltransferase</fullName>
        <ecNumber evidence="3 10">2.1.1.100</ecNumber>
    </recommendedName>
</protein>
<reference evidence="12" key="1">
    <citation type="journal article" date="2023" name="Commun. Biol.">
        <title>Genome analysis of Parmales, the sister group of diatoms, reveals the evolutionary specialization of diatoms from phago-mixotrophs to photoautotrophs.</title>
        <authorList>
            <person name="Ban H."/>
            <person name="Sato S."/>
            <person name="Yoshikawa S."/>
            <person name="Yamada K."/>
            <person name="Nakamura Y."/>
            <person name="Ichinomiya M."/>
            <person name="Sato N."/>
            <person name="Blanc-Mathieu R."/>
            <person name="Endo H."/>
            <person name="Kuwata A."/>
            <person name="Ogata H."/>
        </authorList>
    </citation>
    <scope>NUCLEOTIDE SEQUENCE [LARGE SCALE GENOMIC DNA]</scope>
</reference>
<keyword evidence="10" id="KW-0256">Endoplasmic reticulum</keyword>
<keyword evidence="9 10" id="KW-0472">Membrane</keyword>
<evidence type="ECO:0000256" key="1">
    <source>
        <dbReference type="ARBA" id="ARBA00004141"/>
    </source>
</evidence>
<dbReference type="InterPro" id="IPR007269">
    <property type="entry name" value="ICMT_MeTrfase"/>
</dbReference>
<dbReference type="Gene3D" id="1.20.120.1630">
    <property type="match status" value="1"/>
</dbReference>
<feature type="transmembrane region" description="Helical" evidence="10">
    <location>
        <begin position="191"/>
        <end position="214"/>
    </location>
</feature>
<sequence>MKYISAIQSYLAFEHCKGPAFISERSVGRVGLLGLLVGVVFGLNLSYLLLLPLLPPIPLLTPYSLYLLTLSAFHGLEFLSTALYNQKVATASSFVVDHSEHYTMAFLGASLEYWLTSIFRLLSGVGGAFWGPLRVLGLAGVAGGQWLRFTAMMQCGDNFNHIIQTGDSTSNHALVTSGVYGVFRHPSYVGWFYWSISTQLMLGNRLCVVGYAWAGWRFFKARIPYEESTLEELFGKETYGEYRERTWIGIPGILGGGKGGARKKD</sequence>
<dbReference type="Pfam" id="PF04140">
    <property type="entry name" value="ICMT"/>
    <property type="match status" value="1"/>
</dbReference>
<keyword evidence="12" id="KW-1185">Reference proteome</keyword>
<feature type="transmembrane region" description="Helical" evidence="10">
    <location>
        <begin position="63"/>
        <end position="84"/>
    </location>
</feature>
<evidence type="ECO:0000313" key="11">
    <source>
        <dbReference type="EMBL" id="GMI39044.1"/>
    </source>
</evidence>
<evidence type="ECO:0000256" key="4">
    <source>
        <dbReference type="ARBA" id="ARBA00022603"/>
    </source>
</evidence>
<comment type="similarity">
    <text evidence="2 10">Belongs to the class VI-like SAM-binding methyltransferase superfamily. Isoprenylcysteine carboxyl methyltransferase family.</text>
</comment>
<dbReference type="GO" id="GO:0004671">
    <property type="term" value="F:protein C-terminal S-isoprenylcysteine carboxyl O-methyltransferase activity"/>
    <property type="evidence" value="ECO:0007669"/>
    <property type="project" value="UniProtKB-EC"/>
</dbReference>
<dbReference type="AlphaFoldDB" id="A0A9W7L902"/>
<comment type="subcellular location">
    <subcellularLocation>
        <location evidence="10">Endoplasmic reticulum membrane</location>
        <topology evidence="10">Multi-pass membrane protein</topology>
    </subcellularLocation>
    <subcellularLocation>
        <location evidence="1">Membrane</location>
        <topology evidence="1">Multi-pass membrane protein</topology>
    </subcellularLocation>
</comment>
<keyword evidence="5" id="KW-0808">Transferase</keyword>
<dbReference type="PANTHER" id="PTHR12714">
    <property type="entry name" value="PROTEIN-S ISOPRENYLCYSTEINE O-METHYLTRANSFERASE"/>
    <property type="match status" value="1"/>
</dbReference>